<accession>A0A9Q0N857</accession>
<dbReference type="Gene3D" id="2.30.29.30">
    <property type="entry name" value="Pleckstrin-homology domain (PH domain)/Phosphotyrosine-binding domain (PTB)"/>
    <property type="match status" value="1"/>
</dbReference>
<dbReference type="AlphaFoldDB" id="A0A9Q0N857"/>
<evidence type="ECO:0000313" key="3">
    <source>
        <dbReference type="Proteomes" id="UP001151699"/>
    </source>
</evidence>
<dbReference type="Pfam" id="PF18116">
    <property type="entry name" value="SNX17_FERM_C"/>
    <property type="match status" value="1"/>
</dbReference>
<dbReference type="EMBL" id="WJQU01000001">
    <property type="protein sequence ID" value="KAJ6645558.1"/>
    <property type="molecule type" value="Genomic_DNA"/>
</dbReference>
<protein>
    <submittedName>
        <fullName evidence="2">Sorting nexin-17</fullName>
    </submittedName>
</protein>
<dbReference type="OrthoDB" id="5772781at2759"/>
<dbReference type="InterPro" id="IPR011993">
    <property type="entry name" value="PH-like_dom_sf"/>
</dbReference>
<name>A0A9Q0N857_9DIPT</name>
<sequence length="124" mass="14324">MSKSCLKWITIASEQAMLMFVCLQNMVDELLNKKDGNDFNNIKINRSNHTNLSYIRRDGKNRRISESSSSDTISSLNEIDMPLQFNSESLSMRRRLNEKISTTVLYRKSSVHNEAFEEIGDDDL</sequence>
<dbReference type="InterPro" id="IPR040842">
    <property type="entry name" value="SNX17/31_FERM"/>
</dbReference>
<proteinExistence type="predicted"/>
<keyword evidence="3" id="KW-1185">Reference proteome</keyword>
<feature type="domain" description="Sorting nexin-17/31 FERM" evidence="1">
    <location>
        <begin position="1"/>
        <end position="31"/>
    </location>
</feature>
<evidence type="ECO:0000313" key="2">
    <source>
        <dbReference type="EMBL" id="KAJ6645558.1"/>
    </source>
</evidence>
<dbReference type="Proteomes" id="UP001151699">
    <property type="component" value="Chromosome A"/>
</dbReference>
<reference evidence="2" key="1">
    <citation type="submission" date="2022-07" db="EMBL/GenBank/DDBJ databases">
        <authorList>
            <person name="Trinca V."/>
            <person name="Uliana J.V.C."/>
            <person name="Torres T.T."/>
            <person name="Ward R.J."/>
            <person name="Monesi N."/>
        </authorList>
    </citation>
    <scope>NUCLEOTIDE SEQUENCE</scope>
    <source>
        <strain evidence="2">HSMRA1968</strain>
        <tissue evidence="2">Whole embryos</tissue>
    </source>
</reference>
<gene>
    <name evidence="2" type="primary">snx17</name>
    <name evidence="2" type="ORF">Bhyg_00764</name>
</gene>
<comment type="caution">
    <text evidence="2">The sequence shown here is derived from an EMBL/GenBank/DDBJ whole genome shotgun (WGS) entry which is preliminary data.</text>
</comment>
<evidence type="ECO:0000259" key="1">
    <source>
        <dbReference type="Pfam" id="PF18116"/>
    </source>
</evidence>
<organism evidence="2 3">
    <name type="scientific">Pseudolycoriella hygida</name>
    <dbReference type="NCBI Taxonomy" id="35572"/>
    <lineage>
        <taxon>Eukaryota</taxon>
        <taxon>Metazoa</taxon>
        <taxon>Ecdysozoa</taxon>
        <taxon>Arthropoda</taxon>
        <taxon>Hexapoda</taxon>
        <taxon>Insecta</taxon>
        <taxon>Pterygota</taxon>
        <taxon>Neoptera</taxon>
        <taxon>Endopterygota</taxon>
        <taxon>Diptera</taxon>
        <taxon>Nematocera</taxon>
        <taxon>Sciaroidea</taxon>
        <taxon>Sciaridae</taxon>
        <taxon>Pseudolycoriella</taxon>
    </lineage>
</organism>